<dbReference type="Proteomes" id="UP000229757">
    <property type="component" value="Chromosome"/>
</dbReference>
<keyword evidence="2 5" id="KW-0812">Transmembrane</keyword>
<accession>A0A2K8KTI5</accession>
<proteinExistence type="predicted"/>
<dbReference type="Pfam" id="PF04116">
    <property type="entry name" value="FA_hydroxylase"/>
    <property type="match status" value="1"/>
</dbReference>
<dbReference type="PANTHER" id="PTHR11863">
    <property type="entry name" value="STEROL DESATURASE"/>
    <property type="match status" value="1"/>
</dbReference>
<feature type="transmembrane region" description="Helical" evidence="5">
    <location>
        <begin position="6"/>
        <end position="24"/>
    </location>
</feature>
<feature type="domain" description="Fatty acid hydroxylase" evidence="6">
    <location>
        <begin position="91"/>
        <end position="226"/>
    </location>
</feature>
<name>A0A2K8KTI5_9GAMM</name>
<dbReference type="GO" id="GO:0016020">
    <property type="term" value="C:membrane"/>
    <property type="evidence" value="ECO:0007669"/>
    <property type="project" value="UniProtKB-SubCell"/>
</dbReference>
<dbReference type="GO" id="GO:0016491">
    <property type="term" value="F:oxidoreductase activity"/>
    <property type="evidence" value="ECO:0007669"/>
    <property type="project" value="InterPro"/>
</dbReference>
<evidence type="ECO:0000256" key="3">
    <source>
        <dbReference type="ARBA" id="ARBA00022989"/>
    </source>
</evidence>
<protein>
    <submittedName>
        <fullName evidence="7">Putative sterol desaturase</fullName>
    </submittedName>
</protein>
<evidence type="ECO:0000313" key="8">
    <source>
        <dbReference type="Proteomes" id="UP000229757"/>
    </source>
</evidence>
<dbReference type="InterPro" id="IPR006694">
    <property type="entry name" value="Fatty_acid_hydroxylase"/>
</dbReference>
<feature type="transmembrane region" description="Helical" evidence="5">
    <location>
        <begin position="143"/>
        <end position="167"/>
    </location>
</feature>
<feature type="transmembrane region" description="Helical" evidence="5">
    <location>
        <begin position="45"/>
        <end position="64"/>
    </location>
</feature>
<evidence type="ECO:0000259" key="6">
    <source>
        <dbReference type="Pfam" id="PF04116"/>
    </source>
</evidence>
<dbReference type="InterPro" id="IPR050307">
    <property type="entry name" value="Sterol_Desaturase_Related"/>
</dbReference>
<reference evidence="7 8" key="1">
    <citation type="journal article" date="2017" name="Environ. Microbiol.">
        <title>Genomic and physiological analyses of 'Reinekea forsetii' reveal a versatile opportunistic lifestyle during spring algae blooms.</title>
        <authorList>
            <person name="Avci B."/>
            <person name="Hahnke R.L."/>
            <person name="Chafee M."/>
            <person name="Fischer T."/>
            <person name="Gruber-Vodicka H."/>
            <person name="Tegetmeyer H.E."/>
            <person name="Harder J."/>
            <person name="Fuchs B.M."/>
            <person name="Amann R.I."/>
            <person name="Teeling H."/>
        </authorList>
    </citation>
    <scope>NUCLEOTIDE SEQUENCE [LARGE SCALE GENOMIC DNA]</scope>
    <source>
        <strain evidence="7 8">Hel1_31_D35</strain>
    </source>
</reference>
<gene>
    <name evidence="7" type="ORF">REIFOR_02246</name>
</gene>
<sequence length="273" mass="30566">MLVEQAMLFRLSAFVLILFLMLSWESWRPAQSGYGRGQARWRNNLALAPINIGAAALLGPLTAVNAASWAQAENWGLLPRLIDNPYVLIGLAIVLLDLAIYAQHRLAHRLPWFWRSHRVHHADPGFDVTTAVRFHPLEILVSILIKTVVIVLLGAPVVAVILFEILLNGMAMFNHANVNLSARAEKTVRSLWVTPAMHRIHHSLRAREHHSNFGFSLSVWDRLFKTYTASAHATPIQIGLRAYPSLAQTSRLWSMLGLPFQSKSRAQRSGPSS</sequence>
<dbReference type="EMBL" id="CP011797">
    <property type="protein sequence ID" value="ATX77379.1"/>
    <property type="molecule type" value="Genomic_DNA"/>
</dbReference>
<keyword evidence="3 5" id="KW-1133">Transmembrane helix</keyword>
<organism evidence="7 8">
    <name type="scientific">Reinekea forsetii</name>
    <dbReference type="NCBI Taxonomy" id="1336806"/>
    <lineage>
        <taxon>Bacteria</taxon>
        <taxon>Pseudomonadati</taxon>
        <taxon>Pseudomonadota</taxon>
        <taxon>Gammaproteobacteria</taxon>
        <taxon>Oceanospirillales</taxon>
        <taxon>Saccharospirillaceae</taxon>
        <taxon>Reinekea</taxon>
    </lineage>
</organism>
<evidence type="ECO:0000256" key="1">
    <source>
        <dbReference type="ARBA" id="ARBA00004370"/>
    </source>
</evidence>
<dbReference type="KEGG" id="rfo:REIFOR_02246"/>
<dbReference type="GO" id="GO:0005506">
    <property type="term" value="F:iron ion binding"/>
    <property type="evidence" value="ECO:0007669"/>
    <property type="project" value="InterPro"/>
</dbReference>
<dbReference type="AlphaFoldDB" id="A0A2K8KTI5"/>
<keyword evidence="4 5" id="KW-0472">Membrane</keyword>
<evidence type="ECO:0000256" key="5">
    <source>
        <dbReference type="SAM" id="Phobius"/>
    </source>
</evidence>
<dbReference type="RefSeq" id="WP_227003665.1">
    <property type="nucleotide sequence ID" value="NZ_CP011797.1"/>
</dbReference>
<feature type="transmembrane region" description="Helical" evidence="5">
    <location>
        <begin position="84"/>
        <end position="102"/>
    </location>
</feature>
<evidence type="ECO:0000256" key="4">
    <source>
        <dbReference type="ARBA" id="ARBA00023136"/>
    </source>
</evidence>
<evidence type="ECO:0000313" key="7">
    <source>
        <dbReference type="EMBL" id="ATX77379.1"/>
    </source>
</evidence>
<keyword evidence="8" id="KW-1185">Reference proteome</keyword>
<evidence type="ECO:0000256" key="2">
    <source>
        <dbReference type="ARBA" id="ARBA00022692"/>
    </source>
</evidence>
<dbReference type="GO" id="GO:0008610">
    <property type="term" value="P:lipid biosynthetic process"/>
    <property type="evidence" value="ECO:0007669"/>
    <property type="project" value="InterPro"/>
</dbReference>
<comment type="subcellular location">
    <subcellularLocation>
        <location evidence="1">Membrane</location>
    </subcellularLocation>
</comment>